<evidence type="ECO:0000256" key="2">
    <source>
        <dbReference type="ARBA" id="ARBA00023043"/>
    </source>
</evidence>
<dbReference type="Pfam" id="PF00023">
    <property type="entry name" value="Ank"/>
    <property type="match status" value="1"/>
</dbReference>
<feature type="compositionally biased region" description="Polar residues" evidence="5">
    <location>
        <begin position="726"/>
        <end position="735"/>
    </location>
</feature>
<feature type="compositionally biased region" description="Basic and acidic residues" evidence="5">
    <location>
        <begin position="663"/>
        <end position="677"/>
    </location>
</feature>
<dbReference type="SMART" id="SM00248">
    <property type="entry name" value="ANK"/>
    <property type="match status" value="10"/>
</dbReference>
<dbReference type="Proteomes" id="UP000475325">
    <property type="component" value="Unassembled WGS sequence"/>
</dbReference>
<comment type="caution">
    <text evidence="6">The sequence shown here is derived from an EMBL/GenBank/DDBJ whole genome shotgun (WGS) entry which is preliminary data.</text>
</comment>
<feature type="repeat" description="ANK" evidence="3">
    <location>
        <begin position="636"/>
        <end position="657"/>
    </location>
</feature>
<gene>
    <name evidence="6" type="ORF">TWF102_004655</name>
</gene>
<proteinExistence type="predicted"/>
<feature type="coiled-coil region" evidence="4">
    <location>
        <begin position="1015"/>
        <end position="1042"/>
    </location>
</feature>
<dbReference type="InterPro" id="IPR036770">
    <property type="entry name" value="Ankyrin_rpt-contain_sf"/>
</dbReference>
<dbReference type="SUPFAM" id="SSF48403">
    <property type="entry name" value="Ankyrin repeat"/>
    <property type="match status" value="2"/>
</dbReference>
<evidence type="ECO:0000256" key="5">
    <source>
        <dbReference type="SAM" id="MobiDB-lite"/>
    </source>
</evidence>
<evidence type="ECO:0008006" key="8">
    <source>
        <dbReference type="Google" id="ProtNLM"/>
    </source>
</evidence>
<evidence type="ECO:0000256" key="1">
    <source>
        <dbReference type="ARBA" id="ARBA00022737"/>
    </source>
</evidence>
<organism evidence="6 7">
    <name type="scientific">Orbilia oligospora</name>
    <name type="common">Nematode-trapping fungus</name>
    <name type="synonym">Arthrobotrys oligospora</name>
    <dbReference type="NCBI Taxonomy" id="2813651"/>
    <lineage>
        <taxon>Eukaryota</taxon>
        <taxon>Fungi</taxon>
        <taxon>Dikarya</taxon>
        <taxon>Ascomycota</taxon>
        <taxon>Pezizomycotina</taxon>
        <taxon>Orbiliomycetes</taxon>
        <taxon>Orbiliales</taxon>
        <taxon>Orbiliaceae</taxon>
        <taxon>Orbilia</taxon>
    </lineage>
</organism>
<feature type="region of interest" description="Disordered" evidence="5">
    <location>
        <begin position="1148"/>
        <end position="1171"/>
    </location>
</feature>
<protein>
    <recommendedName>
        <fullName evidence="8">Ankyrin repeat protein</fullName>
    </recommendedName>
</protein>
<dbReference type="Pfam" id="PF12796">
    <property type="entry name" value="Ank_2"/>
    <property type="match status" value="1"/>
</dbReference>
<feature type="compositionally biased region" description="Acidic residues" evidence="5">
    <location>
        <begin position="1150"/>
        <end position="1159"/>
    </location>
</feature>
<dbReference type="PANTHER" id="PTHR24198:SF165">
    <property type="entry name" value="ANKYRIN REPEAT-CONTAINING PROTEIN-RELATED"/>
    <property type="match status" value="1"/>
</dbReference>
<feature type="region of interest" description="Disordered" evidence="5">
    <location>
        <begin position="1261"/>
        <end position="1285"/>
    </location>
</feature>
<keyword evidence="4" id="KW-0175">Coiled coil</keyword>
<dbReference type="PRINTS" id="PR01415">
    <property type="entry name" value="ANKYRIN"/>
</dbReference>
<evidence type="ECO:0000313" key="7">
    <source>
        <dbReference type="Proteomes" id="UP000475325"/>
    </source>
</evidence>
<dbReference type="Gene3D" id="1.25.40.20">
    <property type="entry name" value="Ankyrin repeat-containing domain"/>
    <property type="match status" value="4"/>
</dbReference>
<dbReference type="EMBL" id="WIQW01000022">
    <property type="protein sequence ID" value="KAF3101916.1"/>
    <property type="molecule type" value="Genomic_DNA"/>
</dbReference>
<dbReference type="InterPro" id="IPR002110">
    <property type="entry name" value="Ankyrin_rpt"/>
</dbReference>
<keyword evidence="2 3" id="KW-0040">ANK repeat</keyword>
<name>A0A7C8JMH0_ORBOL</name>
<evidence type="ECO:0000256" key="4">
    <source>
        <dbReference type="SAM" id="Coils"/>
    </source>
</evidence>
<dbReference type="PANTHER" id="PTHR24198">
    <property type="entry name" value="ANKYRIN REPEAT AND PROTEIN KINASE DOMAIN-CONTAINING PROTEIN"/>
    <property type="match status" value="1"/>
</dbReference>
<keyword evidence="1" id="KW-0677">Repeat</keyword>
<feature type="region of interest" description="Disordered" evidence="5">
    <location>
        <begin position="663"/>
        <end position="759"/>
    </location>
</feature>
<feature type="repeat" description="ANK" evidence="3">
    <location>
        <begin position="773"/>
        <end position="795"/>
    </location>
</feature>
<evidence type="ECO:0000256" key="3">
    <source>
        <dbReference type="PROSITE-ProRule" id="PRU00023"/>
    </source>
</evidence>
<feature type="compositionally biased region" description="Acidic residues" evidence="5">
    <location>
        <begin position="687"/>
        <end position="724"/>
    </location>
</feature>
<accession>A0A7C8JMH0</accession>
<sequence>MLEIVVRAGCLRRSANSMISWIGQSIKADSSLSLCPSRFPSRFVLGHIRRYSTSLTSPPRPTTIMSSSEALPSLPAEPASFLSYLSENSTKSVRDLLPPYLEYESKLRTLFAQDPSNAVLEDNTVGLVPIYGSGQEANIKVQARDLDAETPEQKAKYLMELDAKIRKKDGEQAIVNFDDFKTNFTLFSEGALQNLDWTNIIAAGSSVLTPLLPIPEEHRQTKRSMRDWYHDKLAPSSDVDLFIYGTKDEEVAIKRMESIEATIRDNLLWETSSIRTKNTITIISQYPNRHVQIVLRLYSSISEILTGFDVNCACVAYDGSQVYANPRAIASWMLQCNDIDITRRSPSYEFRLGKYRKRGFEVYYPALTREKIDPTIYERSINRLKGLAKLLVLERLPDVEERDSYLEDRRRERGRPNKRNYTSRKILKGDLKAQGAEVPEWDITEEEQANYHTVSIPYGKPHNAKRSEKLIYQKDMLLNAEWNKRAQKERPAYLHRHPAFIGSVKDIIDDCCGYCPEATTEEEKALQAEDDKFFVRGKISFIRDDPGRQEIGSFNPITEEDWTEMAYIGDDETLCKAIVANDVELIRKWVAEEGHDVNRRDHTGRTPLHLAALVSTPEIVKILLDAGAKLIWRLVDGRTALHIAAARGDPEIVKLLLLKSQENEQIRDDREDRERAAKGLPAKSEGEDGAEDEEMKEKEESEDEDEEMAEDEDEDIDMISEDESVTARTARTGASSFVEINKKKNDEPEAGALGSEEEEKDDVLDINLADWDYQMSPLHYAIVNGRADVVELLVSEFGADVLQPIKISYDYNGQPRSAFLTINLIVKLPKKEQREKMLRTLLELGASSGQADMNGISAFTRIVQMGDIDCLKILFGEDAATALAASKHVAISGDWRPSPTSSLMVAICEGDEEKALLLLDKGVAPEVTFDDFMTAVKRQGNKYRHSRDTHHSNFQEYHQQPAELALEAEMPDVFRRCIELGVDPNSYSAGSFVPELDSDGNYPSTRYNQKFFAYLDLIRKKLRHLQNALENHREAQKKKIDDSVPREILSVPAEYKKGSYEYWMASQMVESENSVRKTFNENLEKSKAEGHQDHTDPEKVKLKEEKLLALEKKYKELSDWMIAKGAKPFKELQPVFWKKKKNENNGNWFDYDESSDGEGSETSSKKKAPKPEKKFEIQFTFPDAHKDEKLTAAYHELFKAAWDGNEEMIKKYTTTSWDEEKTPLLITSKNQLGYSIFAIAAYKKHSKELLDLILSIATAQKRPEEENEKQYNPYYENSDDDYETDVESDDEDVELRVEQFDLTDGKLTIDNVAKLGKEVKSNISALEMINFDIPFILDGEGVDKSKEDKSTLLYQAVRVGDTELLQYITSTMDKLAPNGRKFDGRIFCAINTNSDHGRAAVEFERIEILETLMEWDGIGALLAEKVGDGKEGEEEEETPAKPKHYLGLSIHGKKRTDWAKAANPNDTTTVTRSYRQPMGLYAAFYGSHKVFEWLLTDGPERTLRAYQKKLERLKHPEDNQSLKALRKADGATIKRWTGVDHPLLLHAIVLNQTVTLDKEKSDEEKIAWYTNNIKYFLDRNPKLLESKENEYNVTPLLLAGSATNKHAIQALINLGADIYAKQGETGCNLVHTIINNCKPFDNNPGKSRSWETIVGCLEVLPEDFKAWAFTQRALGDDVAYTPLAYYMARNRDYYGSASTPCVTTVGMILQHSKGTDLSIRTSLGDLPIHTATKRSEVDVLKKILAAAVPETIVTENANGMTSLELAEAKRYQYIIKDLPSTEYSSWGSWSYSGISKMSTSRDSEEGSEWDYENADADEIKIWKMLDQASKKAVTDGVAQRVLVSLKEANETAERLAKRSTKEKIQRRRRYWYSSQRKEIDDIVARWHWF</sequence>
<feature type="repeat" description="ANK" evidence="3">
    <location>
        <begin position="603"/>
        <end position="630"/>
    </location>
</feature>
<reference evidence="6 7" key="1">
    <citation type="submission" date="2019-06" db="EMBL/GenBank/DDBJ databases">
        <authorList>
            <person name="Palmer J.M."/>
        </authorList>
    </citation>
    <scope>NUCLEOTIDE SEQUENCE [LARGE SCALE GENOMIC DNA]</scope>
    <source>
        <strain evidence="6 7">TWF102</strain>
    </source>
</reference>
<feature type="coiled-coil region" evidence="4">
    <location>
        <begin position="1838"/>
        <end position="1865"/>
    </location>
</feature>
<evidence type="ECO:0000313" key="6">
    <source>
        <dbReference type="EMBL" id="KAF3101916.1"/>
    </source>
</evidence>
<dbReference type="PROSITE" id="PS50297">
    <property type="entry name" value="ANK_REP_REGION"/>
    <property type="match status" value="3"/>
</dbReference>
<dbReference type="PROSITE" id="PS50088">
    <property type="entry name" value="ANK_REPEAT"/>
    <property type="match status" value="3"/>
</dbReference>